<dbReference type="Gene3D" id="3.90.1680.10">
    <property type="entry name" value="SOS response associated peptidase-like"/>
    <property type="match status" value="1"/>
</dbReference>
<keyword evidence="3" id="KW-0227">DNA damage</keyword>
<organism evidence="9 10">
    <name type="scientific">Nonlabens ulvanivorans</name>
    <name type="common">Persicivirga ulvanivorans</name>
    <dbReference type="NCBI Taxonomy" id="906888"/>
    <lineage>
        <taxon>Bacteria</taxon>
        <taxon>Pseudomonadati</taxon>
        <taxon>Bacteroidota</taxon>
        <taxon>Flavobacteriia</taxon>
        <taxon>Flavobacteriales</taxon>
        <taxon>Flavobacteriaceae</taxon>
        <taxon>Nonlabens</taxon>
    </lineage>
</organism>
<reference evidence="9 10" key="1">
    <citation type="journal article" date="2014" name="Genome Announc.">
        <title>Draft Genome Sequences of Marine Flavobacterium Nonlabens Strains NR17, NR24, NR27, NR32, NR33, and Ara13.</title>
        <authorList>
            <person name="Nakanishi M."/>
            <person name="Meirelles P."/>
            <person name="Suzuki R."/>
            <person name="Takatani N."/>
            <person name="Mino S."/>
            <person name="Suda W."/>
            <person name="Oshima K."/>
            <person name="Hattori M."/>
            <person name="Ohkuma M."/>
            <person name="Hosokawa M."/>
            <person name="Miyashita K."/>
            <person name="Thompson F.L."/>
            <person name="Niwa A."/>
            <person name="Sawabe T."/>
            <person name="Sawabe T."/>
        </authorList>
    </citation>
    <scope>NUCLEOTIDE SEQUENCE [LARGE SCALE GENOMIC DNA]</scope>
    <source>
        <strain evidence="10">JCM19296</strain>
    </source>
</reference>
<evidence type="ECO:0000256" key="4">
    <source>
        <dbReference type="ARBA" id="ARBA00022801"/>
    </source>
</evidence>
<dbReference type="InterPro" id="IPR003738">
    <property type="entry name" value="SRAP"/>
</dbReference>
<evidence type="ECO:0000256" key="7">
    <source>
        <dbReference type="ARBA" id="ARBA00023239"/>
    </source>
</evidence>
<dbReference type="Pfam" id="PF02586">
    <property type="entry name" value="SRAP"/>
    <property type="match status" value="1"/>
</dbReference>
<dbReference type="PANTHER" id="PTHR13604">
    <property type="entry name" value="DC12-RELATED"/>
    <property type="match status" value="1"/>
</dbReference>
<evidence type="ECO:0000256" key="8">
    <source>
        <dbReference type="RuleBase" id="RU364100"/>
    </source>
</evidence>
<keyword evidence="4 8" id="KW-0378">Hydrolase</keyword>
<dbReference type="GO" id="GO:0016829">
    <property type="term" value="F:lyase activity"/>
    <property type="evidence" value="ECO:0007669"/>
    <property type="project" value="UniProtKB-KW"/>
</dbReference>
<comment type="caution">
    <text evidence="9">The sequence shown here is derived from an EMBL/GenBank/DDBJ whole genome shotgun (WGS) entry which is preliminary data.</text>
</comment>
<dbReference type="EC" id="3.4.-.-" evidence="8"/>
<dbReference type="AlphaFoldDB" id="A0A081D6A1"/>
<gene>
    <name evidence="9" type="ORF">JCM19296_25</name>
</gene>
<dbReference type="InterPro" id="IPR036590">
    <property type="entry name" value="SRAP-like"/>
</dbReference>
<evidence type="ECO:0000256" key="2">
    <source>
        <dbReference type="ARBA" id="ARBA00022670"/>
    </source>
</evidence>
<comment type="similarity">
    <text evidence="1 8">Belongs to the SOS response-associated peptidase family.</text>
</comment>
<dbReference type="EMBL" id="BBLG01000001">
    <property type="protein sequence ID" value="GAK74447.1"/>
    <property type="molecule type" value="Genomic_DNA"/>
</dbReference>
<sequence>MCGRATIITPQEQLEKRFNAVFKNNVQLPENVNISAGEQLPVITSEAPGEIQLFTYGFTPYWAHKQTYMLNARSEGSNNIENEMDYKGTLGIFNKPMFRHAIKSQRCLILVDAFIEGPKQEKLNKPFLVYPNRDRGPFAIAGIHDSWQHPLTGEIHHTVAMVTTTANRLINRIGHHRSPVILSKEDEQRWIQPDLSITEISKLMKPFDSKGFNAYPISQKIKKPDANGLELLKPTGEKLFKDYDRCLYERLKYAEDHSFTIREERLVEGDQFILF</sequence>
<evidence type="ECO:0000313" key="10">
    <source>
        <dbReference type="Proteomes" id="UP000028980"/>
    </source>
</evidence>
<evidence type="ECO:0000313" key="9">
    <source>
        <dbReference type="EMBL" id="GAK74447.1"/>
    </source>
</evidence>
<dbReference type="PANTHER" id="PTHR13604:SF0">
    <property type="entry name" value="ABASIC SITE PROCESSING PROTEIN HMCES"/>
    <property type="match status" value="1"/>
</dbReference>
<evidence type="ECO:0000256" key="6">
    <source>
        <dbReference type="ARBA" id="ARBA00023125"/>
    </source>
</evidence>
<dbReference type="Proteomes" id="UP000028980">
    <property type="component" value="Unassembled WGS sequence"/>
</dbReference>
<dbReference type="GO" id="GO:0003697">
    <property type="term" value="F:single-stranded DNA binding"/>
    <property type="evidence" value="ECO:0007669"/>
    <property type="project" value="InterPro"/>
</dbReference>
<keyword evidence="5" id="KW-0190">Covalent protein-DNA linkage</keyword>
<name>A0A081D6A1_NONUL</name>
<accession>A0A081D6A1</accession>
<dbReference type="GO" id="GO:0106300">
    <property type="term" value="P:protein-DNA covalent cross-linking repair"/>
    <property type="evidence" value="ECO:0007669"/>
    <property type="project" value="InterPro"/>
</dbReference>
<dbReference type="GO" id="GO:0006508">
    <property type="term" value="P:proteolysis"/>
    <property type="evidence" value="ECO:0007669"/>
    <property type="project" value="UniProtKB-KW"/>
</dbReference>
<protein>
    <recommendedName>
        <fullName evidence="8">Abasic site processing protein</fullName>
        <ecNumber evidence="8">3.4.-.-</ecNumber>
    </recommendedName>
</protein>
<dbReference type="GO" id="GO:0008233">
    <property type="term" value="F:peptidase activity"/>
    <property type="evidence" value="ECO:0007669"/>
    <property type="project" value="UniProtKB-KW"/>
</dbReference>
<evidence type="ECO:0000256" key="5">
    <source>
        <dbReference type="ARBA" id="ARBA00023124"/>
    </source>
</evidence>
<dbReference type="SUPFAM" id="SSF143081">
    <property type="entry name" value="BB1717-like"/>
    <property type="match status" value="1"/>
</dbReference>
<proteinExistence type="inferred from homology"/>
<evidence type="ECO:0000256" key="1">
    <source>
        <dbReference type="ARBA" id="ARBA00008136"/>
    </source>
</evidence>
<keyword evidence="7" id="KW-0456">Lyase</keyword>
<evidence type="ECO:0000256" key="3">
    <source>
        <dbReference type="ARBA" id="ARBA00022763"/>
    </source>
</evidence>
<keyword evidence="2 8" id="KW-0645">Protease</keyword>
<keyword evidence="6" id="KW-0238">DNA-binding</keyword>